<proteinExistence type="predicted"/>
<protein>
    <submittedName>
        <fullName evidence="2">Membrane protein</fullName>
    </submittedName>
</protein>
<dbReference type="OrthoDB" id="7865775at2"/>
<keyword evidence="1" id="KW-0812">Transmembrane</keyword>
<feature type="transmembrane region" description="Helical" evidence="1">
    <location>
        <begin position="5"/>
        <end position="23"/>
    </location>
</feature>
<name>A0A367X9J9_9PROT</name>
<keyword evidence="1" id="KW-0472">Membrane</keyword>
<dbReference type="EMBL" id="JPWH01000008">
    <property type="protein sequence ID" value="RCK50345.1"/>
    <property type="molecule type" value="Genomic_DNA"/>
</dbReference>
<reference evidence="2 3" key="1">
    <citation type="submission" date="2014-07" db="EMBL/GenBank/DDBJ databases">
        <title>Draft genome sequence of Thalassospira profundimaris S25-3-2.</title>
        <authorList>
            <person name="Lai Q."/>
            <person name="Shao Z."/>
        </authorList>
    </citation>
    <scope>NUCLEOTIDE SEQUENCE [LARGE SCALE GENOMIC DNA]</scope>
    <source>
        <strain evidence="2 3">S25-3-2</strain>
    </source>
</reference>
<dbReference type="AlphaFoldDB" id="A0A367X9J9"/>
<keyword evidence="1" id="KW-1133">Transmembrane helix</keyword>
<organism evidence="2 3">
    <name type="scientific">Thalassospira profundimaris</name>
    <dbReference type="NCBI Taxonomy" id="502049"/>
    <lineage>
        <taxon>Bacteria</taxon>
        <taxon>Pseudomonadati</taxon>
        <taxon>Pseudomonadota</taxon>
        <taxon>Alphaproteobacteria</taxon>
        <taxon>Rhodospirillales</taxon>
        <taxon>Thalassospiraceae</taxon>
        <taxon>Thalassospira</taxon>
    </lineage>
</organism>
<evidence type="ECO:0000313" key="3">
    <source>
        <dbReference type="Proteomes" id="UP000252517"/>
    </source>
</evidence>
<evidence type="ECO:0000256" key="1">
    <source>
        <dbReference type="SAM" id="Phobius"/>
    </source>
</evidence>
<feature type="transmembrane region" description="Helical" evidence="1">
    <location>
        <begin position="29"/>
        <end position="50"/>
    </location>
</feature>
<sequence>MLKSTIVHVGFAFIAMGGWAMFANASHPLLQQVLAGLAQGTMSALLTLFLKSATDGMRLRFRGKARYWLPPLIAILASISFLVCGHWLAHTPEILLTIAVPATVSSSYVFIYNFMRLHNRAGG</sequence>
<gene>
    <name evidence="2" type="ORF">TH25_12180</name>
</gene>
<accession>A0A367X9J9</accession>
<feature type="transmembrane region" description="Helical" evidence="1">
    <location>
        <begin position="71"/>
        <end position="88"/>
    </location>
</feature>
<feature type="transmembrane region" description="Helical" evidence="1">
    <location>
        <begin position="94"/>
        <end position="115"/>
    </location>
</feature>
<evidence type="ECO:0000313" key="2">
    <source>
        <dbReference type="EMBL" id="RCK50345.1"/>
    </source>
</evidence>
<comment type="caution">
    <text evidence="2">The sequence shown here is derived from an EMBL/GenBank/DDBJ whole genome shotgun (WGS) entry which is preliminary data.</text>
</comment>
<dbReference type="RefSeq" id="WP_114088560.1">
    <property type="nucleotide sequence ID" value="NZ_JPWH01000008.1"/>
</dbReference>
<dbReference type="Proteomes" id="UP000252517">
    <property type="component" value="Unassembled WGS sequence"/>
</dbReference>